<keyword evidence="5" id="KW-1185">Reference proteome</keyword>
<accession>A0ABP0TMV8</accession>
<dbReference type="PANTHER" id="PTHR33740">
    <property type="entry name" value="GPI-ANCHORED ADHESIN-LIKE PROTEIN"/>
    <property type="match status" value="1"/>
</dbReference>
<keyword evidence="1" id="KW-0175">Coiled coil</keyword>
<dbReference type="PANTHER" id="PTHR33740:SF3">
    <property type="entry name" value="GPI-ANCHORED ADHESIN-LIKE PROTEIN"/>
    <property type="match status" value="1"/>
</dbReference>
<dbReference type="Proteomes" id="UP001497512">
    <property type="component" value="Chromosome 13"/>
</dbReference>
<dbReference type="InterPro" id="IPR001119">
    <property type="entry name" value="SLH_dom"/>
</dbReference>
<feature type="domain" description="SLH" evidence="3">
    <location>
        <begin position="269"/>
        <end position="340"/>
    </location>
</feature>
<evidence type="ECO:0000256" key="1">
    <source>
        <dbReference type="SAM" id="Coils"/>
    </source>
</evidence>
<organism evidence="4 5">
    <name type="scientific">Sphagnum troendelagicum</name>
    <dbReference type="NCBI Taxonomy" id="128251"/>
    <lineage>
        <taxon>Eukaryota</taxon>
        <taxon>Viridiplantae</taxon>
        <taxon>Streptophyta</taxon>
        <taxon>Embryophyta</taxon>
        <taxon>Bryophyta</taxon>
        <taxon>Sphagnophytina</taxon>
        <taxon>Sphagnopsida</taxon>
        <taxon>Sphagnales</taxon>
        <taxon>Sphagnaceae</taxon>
        <taxon>Sphagnum</taxon>
    </lineage>
</organism>
<reference evidence="4" key="1">
    <citation type="submission" date="2024-02" db="EMBL/GenBank/DDBJ databases">
        <authorList>
            <consortium name="ELIXIR-Norway"/>
            <consortium name="Elixir Norway"/>
        </authorList>
    </citation>
    <scope>NUCLEOTIDE SEQUENCE</scope>
</reference>
<dbReference type="PROSITE" id="PS51272">
    <property type="entry name" value="SLH"/>
    <property type="match status" value="1"/>
</dbReference>
<dbReference type="EMBL" id="OZ019905">
    <property type="protein sequence ID" value="CAK9200648.1"/>
    <property type="molecule type" value="Genomic_DNA"/>
</dbReference>
<evidence type="ECO:0000313" key="4">
    <source>
        <dbReference type="EMBL" id="CAK9200648.1"/>
    </source>
</evidence>
<protein>
    <recommendedName>
        <fullName evidence="3">SLH domain-containing protein</fullName>
    </recommendedName>
</protein>
<gene>
    <name evidence="4" type="ORF">CSSPTR1EN2_LOCUS5512</name>
</gene>
<name>A0ABP0TMV8_9BRYO</name>
<proteinExistence type="predicted"/>
<sequence>MSFLAVNVSPSSLWISHKPIALGLLHSAPAATSRLSYCYVAPLRPCCIRCRAQEEGETSVQGESRPKEINPSLSSSSSSETYGGWSSDEPDFEGNWKSGLLKLGAGLVLALGFSLLTYSLFSKFGRKQAAIPQIPVQEQETLLISLSESLEVASNNMEATDEPVLGEDSKLEFPRQREELELEAEKLEKKSTPATQSRHGKVVVPAIVDQMQEHALEALQALKVVDPDAEAGEICTRREYARWLIAASSKLSRSSVHKVFPAMYIENITDLAFDDVPVEDPDFPFIQGLAEAGLVSSNLSLGQHDNYGANFSPDSPLSRQDLVSWKLALECRQLPLITKEALQEISGFADVDRIHEDAWPALMADLTSKGPSIIASAFGFTRRFQPEKPTTVGQAAIALASGEAAELLSEDLARLEAESMAEEAVRADIAMEVQAQKEFNQHHQEELLSEKAKREQVEAQIDGVRAQLENLISEREEEKSSILKDQATIDAEKKLLHALRNEVDAQLQALSTLQVEVATEKERLENLRAFREEELELIANFKAELEVERNALSLVRSWAEDEAKQARAEGKLLEEVRKRWEEENGRIEVYKSGKEWGLRYVNMKLKDIMQWLDTALPGEAFKTHVNDKIVRSWQATSGLLPGLLQKMAYLLQELGRKAHYFQQDLISGASQTAQELQIALGRRSQDVKIAVDQGTEEAKAAVAGMSSAAVERSRRFAENCKEEAAKLVHRFKSE</sequence>
<feature type="coiled-coil region" evidence="1">
    <location>
        <begin position="405"/>
        <end position="583"/>
    </location>
</feature>
<evidence type="ECO:0000259" key="3">
    <source>
        <dbReference type="PROSITE" id="PS51272"/>
    </source>
</evidence>
<feature type="region of interest" description="Disordered" evidence="2">
    <location>
        <begin position="57"/>
        <end position="88"/>
    </location>
</feature>
<evidence type="ECO:0000313" key="5">
    <source>
        <dbReference type="Proteomes" id="UP001497512"/>
    </source>
</evidence>
<evidence type="ECO:0000256" key="2">
    <source>
        <dbReference type="SAM" id="MobiDB-lite"/>
    </source>
</evidence>